<dbReference type="PANTHER" id="PTHR22846:SF2">
    <property type="entry name" value="F-BOX-LIKE_WD REPEAT-CONTAINING PROTEIN EBI"/>
    <property type="match status" value="1"/>
</dbReference>
<dbReference type="Gene3D" id="1.20.960.30">
    <property type="match status" value="1"/>
</dbReference>
<dbReference type="PROSITE" id="PS50082">
    <property type="entry name" value="WD_REPEATS_2"/>
    <property type="match status" value="2"/>
</dbReference>
<dbReference type="PROSITE" id="PS00678">
    <property type="entry name" value="WD_REPEATS_1"/>
    <property type="match status" value="1"/>
</dbReference>
<evidence type="ECO:0000313" key="7">
    <source>
        <dbReference type="EMBL" id="ORY27896.1"/>
    </source>
</evidence>
<dbReference type="SUPFAM" id="SSF50978">
    <property type="entry name" value="WD40 repeat-like"/>
    <property type="match status" value="1"/>
</dbReference>
<comment type="subcellular location">
    <subcellularLocation>
        <location evidence="1">Nucleus</location>
    </subcellularLocation>
</comment>
<dbReference type="Gene3D" id="2.130.10.10">
    <property type="entry name" value="YVTN repeat-like/Quinoprotein amine dehydrogenase"/>
    <property type="match status" value="1"/>
</dbReference>
<dbReference type="CDD" id="cd00200">
    <property type="entry name" value="WD40"/>
    <property type="match status" value="1"/>
</dbReference>
<feature type="region of interest" description="Disordered" evidence="6">
    <location>
        <begin position="179"/>
        <end position="341"/>
    </location>
</feature>
<keyword evidence="8" id="KW-1185">Reference proteome</keyword>
<accession>A0A1Y2AZH4</accession>
<dbReference type="InterPro" id="IPR045183">
    <property type="entry name" value="Ebi-like"/>
</dbReference>
<dbReference type="PANTHER" id="PTHR22846">
    <property type="entry name" value="WD40 REPEAT PROTEIN"/>
    <property type="match status" value="1"/>
</dbReference>
<evidence type="ECO:0000256" key="5">
    <source>
        <dbReference type="PROSITE-ProRule" id="PRU00221"/>
    </source>
</evidence>
<feature type="repeat" description="WD" evidence="5">
    <location>
        <begin position="540"/>
        <end position="580"/>
    </location>
</feature>
<dbReference type="STRING" id="71784.A0A1Y2AZH4"/>
<dbReference type="PROSITE" id="PS50294">
    <property type="entry name" value="WD_REPEATS_REGION"/>
    <property type="match status" value="2"/>
</dbReference>
<feature type="compositionally biased region" description="Polar residues" evidence="6">
    <location>
        <begin position="211"/>
        <end position="228"/>
    </location>
</feature>
<sequence length="783" mass="85591">MLPVAPPHPRGADFDPATISLDEDVEMETEESHSRTELSTVEINILIYLYMLESNFQHSAFSFLHESNLPSTSLFQHFNPAYPLNPLKDRSVKPNGVTPGEKGKNSPAVPMFGQSEGKVPRGELINRLWKGLRWEEVERHIAPNGEPYKPNCPNPFHLLIPHVCPPSYPSSALNPALPIPSTMRLSPPPSKRPEAFPPPPEEPIAGPSRSRALSDSRQNTNSNATSAASEVVKGKRKVRRDSNASAESRNASPTRSTSPAKGKRAEKEKKRARVSEGSTSTKMDVDDEPKKKGKGLLVNGRKDSPKSEKAELEVPGTDRRSKSPAAPRGKGKEKAGAKSTGNSLWIEDAHISSWSEHRDVVSCLAWNPKNRDVLATASSDGTARLWDFHSDDSLPPTALSLSKKPTVIHHKSIESSKKIVTALSWHPDGTVLATGCQDGVGRLFTPSGQLQGIMSYGRGSINSMKFNPSGSMILAAKNDFTVCLFTIGNSYNQPMTRCFESHTKEVNDVDWLDDHVFASGGNDHTIFVHRANDKRPRFTFKGHTDDVTKVKWSPARPGHGTESRLLASVADDGNIMIWKLPAYPDDRGTGSNSRSTSPQKQNHKDSSEDDYFGEGKWFGGIEHCVQKLQVVSGDMENKRMDTLDWSPMCKDGRMIVAAGGQDSTVVLFDALSGERLHTLSGLEAGTGSIAFSPPEFGGALGAVAGGGWNGQLFIWDVENGKKLKEYEVDEEPAKQAGRDKPMMLSMEWRDDGKQIGLGLHNKTVMTVYVGDLQVKADKGKAKA</sequence>
<dbReference type="InterPro" id="IPR001680">
    <property type="entry name" value="WD40_rpt"/>
</dbReference>
<feature type="region of interest" description="Disordered" evidence="6">
    <location>
        <begin position="95"/>
        <end position="117"/>
    </location>
</feature>
<feature type="repeat" description="WD" evidence="5">
    <location>
        <begin position="354"/>
        <end position="396"/>
    </location>
</feature>
<dbReference type="InParanoid" id="A0A1Y2AZH4"/>
<evidence type="ECO:0000256" key="3">
    <source>
        <dbReference type="ARBA" id="ARBA00022737"/>
    </source>
</evidence>
<proteinExistence type="predicted"/>
<protein>
    <submittedName>
        <fullName evidence="7">WD40-repeat-containing domain protein</fullName>
    </submittedName>
</protein>
<reference evidence="7 8" key="1">
    <citation type="submission" date="2016-07" db="EMBL/GenBank/DDBJ databases">
        <title>Pervasive Adenine N6-methylation of Active Genes in Fungi.</title>
        <authorList>
            <consortium name="DOE Joint Genome Institute"/>
            <person name="Mondo S.J."/>
            <person name="Dannebaum R.O."/>
            <person name="Kuo R.C."/>
            <person name="Labutti K."/>
            <person name="Haridas S."/>
            <person name="Kuo A."/>
            <person name="Salamov A."/>
            <person name="Ahrendt S.R."/>
            <person name="Lipzen A."/>
            <person name="Sullivan W."/>
            <person name="Andreopoulos W.B."/>
            <person name="Clum A."/>
            <person name="Lindquist E."/>
            <person name="Daum C."/>
            <person name="Ramamoorthy G.K."/>
            <person name="Gryganskyi A."/>
            <person name="Culley D."/>
            <person name="Magnuson J.K."/>
            <person name="James T.Y."/>
            <person name="O'Malley M.A."/>
            <person name="Stajich J.E."/>
            <person name="Spatafora J.W."/>
            <person name="Visel A."/>
            <person name="Grigoriev I.V."/>
        </authorList>
    </citation>
    <scope>NUCLEOTIDE SEQUENCE [LARGE SCALE GENOMIC DNA]</scope>
    <source>
        <strain evidence="7 8">68-887.2</strain>
    </source>
</reference>
<evidence type="ECO:0000313" key="8">
    <source>
        <dbReference type="Proteomes" id="UP000193986"/>
    </source>
</evidence>
<feature type="compositionally biased region" description="Polar residues" evidence="6">
    <location>
        <begin position="589"/>
        <end position="600"/>
    </location>
</feature>
<dbReference type="OrthoDB" id="1367865at2759"/>
<keyword evidence="3" id="KW-0677">Repeat</keyword>
<feature type="compositionally biased region" description="Basic and acidic residues" evidence="6">
    <location>
        <begin position="300"/>
        <end position="321"/>
    </location>
</feature>
<dbReference type="EMBL" id="MCFC01000035">
    <property type="protein sequence ID" value="ORY27896.1"/>
    <property type="molecule type" value="Genomic_DNA"/>
</dbReference>
<dbReference type="InterPro" id="IPR006594">
    <property type="entry name" value="LisH"/>
</dbReference>
<dbReference type="Pfam" id="PF08513">
    <property type="entry name" value="LisH"/>
    <property type="match status" value="1"/>
</dbReference>
<dbReference type="SMART" id="SM00320">
    <property type="entry name" value="WD40"/>
    <property type="match status" value="7"/>
</dbReference>
<dbReference type="InterPro" id="IPR019775">
    <property type="entry name" value="WD40_repeat_CS"/>
</dbReference>
<dbReference type="GO" id="GO:0003714">
    <property type="term" value="F:transcription corepressor activity"/>
    <property type="evidence" value="ECO:0007669"/>
    <property type="project" value="InterPro"/>
</dbReference>
<evidence type="ECO:0000256" key="2">
    <source>
        <dbReference type="ARBA" id="ARBA00022574"/>
    </source>
</evidence>
<gene>
    <name evidence="7" type="ORF">BCR39DRAFT_536664</name>
</gene>
<evidence type="ECO:0000256" key="1">
    <source>
        <dbReference type="ARBA" id="ARBA00004123"/>
    </source>
</evidence>
<dbReference type="Pfam" id="PF00400">
    <property type="entry name" value="WD40"/>
    <property type="match status" value="5"/>
</dbReference>
<feature type="region of interest" description="Disordered" evidence="6">
    <location>
        <begin position="586"/>
        <end position="609"/>
    </location>
</feature>
<organism evidence="7 8">
    <name type="scientific">Naematelia encephala</name>
    <dbReference type="NCBI Taxonomy" id="71784"/>
    <lineage>
        <taxon>Eukaryota</taxon>
        <taxon>Fungi</taxon>
        <taxon>Dikarya</taxon>
        <taxon>Basidiomycota</taxon>
        <taxon>Agaricomycotina</taxon>
        <taxon>Tremellomycetes</taxon>
        <taxon>Tremellales</taxon>
        <taxon>Naemateliaceae</taxon>
        <taxon>Naematelia</taxon>
    </lineage>
</organism>
<feature type="compositionally biased region" description="Polar residues" evidence="6">
    <location>
        <begin position="243"/>
        <end position="259"/>
    </location>
</feature>
<comment type="caution">
    <text evidence="7">The sequence shown here is derived from an EMBL/GenBank/DDBJ whole genome shotgun (WGS) entry which is preliminary data.</text>
</comment>
<evidence type="ECO:0000256" key="4">
    <source>
        <dbReference type="ARBA" id="ARBA00023242"/>
    </source>
</evidence>
<dbReference type="GO" id="GO:0000118">
    <property type="term" value="C:histone deacetylase complex"/>
    <property type="evidence" value="ECO:0007669"/>
    <property type="project" value="TreeGrafter"/>
</dbReference>
<feature type="compositionally biased region" description="Pro residues" evidence="6">
    <location>
        <begin position="186"/>
        <end position="202"/>
    </location>
</feature>
<dbReference type="GO" id="GO:0006357">
    <property type="term" value="P:regulation of transcription by RNA polymerase II"/>
    <property type="evidence" value="ECO:0007669"/>
    <property type="project" value="TreeGrafter"/>
</dbReference>
<dbReference type="InterPro" id="IPR036322">
    <property type="entry name" value="WD40_repeat_dom_sf"/>
</dbReference>
<dbReference type="AlphaFoldDB" id="A0A1Y2AZH4"/>
<dbReference type="Proteomes" id="UP000193986">
    <property type="component" value="Unassembled WGS sequence"/>
</dbReference>
<dbReference type="InterPro" id="IPR015943">
    <property type="entry name" value="WD40/YVTN_repeat-like_dom_sf"/>
</dbReference>
<keyword evidence="2 5" id="KW-0853">WD repeat</keyword>
<name>A0A1Y2AZH4_9TREE</name>
<evidence type="ECO:0000256" key="6">
    <source>
        <dbReference type="SAM" id="MobiDB-lite"/>
    </source>
</evidence>
<dbReference type="PROSITE" id="PS50896">
    <property type="entry name" value="LISH"/>
    <property type="match status" value="1"/>
</dbReference>
<keyword evidence="4" id="KW-0539">Nucleus</keyword>